<evidence type="ECO:0000259" key="7">
    <source>
        <dbReference type="Pfam" id="PF00149"/>
    </source>
</evidence>
<evidence type="ECO:0000256" key="4">
    <source>
        <dbReference type="ARBA" id="ARBA00022801"/>
    </source>
</evidence>
<dbReference type="GO" id="GO:0009245">
    <property type="term" value="P:lipid A biosynthetic process"/>
    <property type="evidence" value="ECO:0007669"/>
    <property type="project" value="TreeGrafter"/>
</dbReference>
<dbReference type="RefSeq" id="WP_146273087.1">
    <property type="nucleotide sequence ID" value="NZ_VOEI01000007.1"/>
</dbReference>
<evidence type="ECO:0000313" key="8">
    <source>
        <dbReference type="EMBL" id="TWR24209.1"/>
    </source>
</evidence>
<dbReference type="Pfam" id="PF00149">
    <property type="entry name" value="Metallophos"/>
    <property type="match status" value="1"/>
</dbReference>
<dbReference type="InterPro" id="IPR043461">
    <property type="entry name" value="LpxH-like"/>
</dbReference>
<dbReference type="InterPro" id="IPR004843">
    <property type="entry name" value="Calcineurin-like_PHP"/>
</dbReference>
<dbReference type="PANTHER" id="PTHR34990:SF1">
    <property type="entry name" value="UDP-2,3-DIACYLGLUCOSAMINE HYDROLASE"/>
    <property type="match status" value="1"/>
</dbReference>
<feature type="domain" description="Calcineurin-like phosphoesterase" evidence="7">
    <location>
        <begin position="8"/>
        <end position="210"/>
    </location>
</feature>
<dbReference type="OrthoDB" id="9802481at2"/>
<protein>
    <submittedName>
        <fullName evidence="8">UDP-2,3-diacylglucosamine diphosphatase</fullName>
    </submittedName>
</protein>
<keyword evidence="6" id="KW-0464">Manganese</keyword>
<dbReference type="PANTHER" id="PTHR34990">
    <property type="entry name" value="UDP-2,3-DIACYLGLUCOSAMINE HYDROLASE-RELATED"/>
    <property type="match status" value="1"/>
</dbReference>
<evidence type="ECO:0000313" key="9">
    <source>
        <dbReference type="Proteomes" id="UP000318010"/>
    </source>
</evidence>
<keyword evidence="1" id="KW-1003">Cell membrane</keyword>
<dbReference type="SUPFAM" id="SSF56300">
    <property type="entry name" value="Metallo-dependent phosphatases"/>
    <property type="match status" value="1"/>
</dbReference>
<dbReference type="CDD" id="cd07398">
    <property type="entry name" value="MPP_YbbF-LpxH"/>
    <property type="match status" value="1"/>
</dbReference>
<keyword evidence="9" id="KW-1185">Reference proteome</keyword>
<keyword evidence="2" id="KW-0997">Cell inner membrane</keyword>
<proteinExistence type="predicted"/>
<organism evidence="8 9">
    <name type="scientific">Mucilaginibacter achroorhodeus</name>
    <dbReference type="NCBI Taxonomy" id="2599294"/>
    <lineage>
        <taxon>Bacteria</taxon>
        <taxon>Pseudomonadati</taxon>
        <taxon>Bacteroidota</taxon>
        <taxon>Sphingobacteriia</taxon>
        <taxon>Sphingobacteriales</taxon>
        <taxon>Sphingobacteriaceae</taxon>
        <taxon>Mucilaginibacter</taxon>
    </lineage>
</organism>
<evidence type="ECO:0000256" key="1">
    <source>
        <dbReference type="ARBA" id="ARBA00022475"/>
    </source>
</evidence>
<dbReference type="GO" id="GO:0046872">
    <property type="term" value="F:metal ion binding"/>
    <property type="evidence" value="ECO:0007669"/>
    <property type="project" value="UniProtKB-KW"/>
</dbReference>
<evidence type="ECO:0000256" key="5">
    <source>
        <dbReference type="ARBA" id="ARBA00023136"/>
    </source>
</evidence>
<keyword evidence="4" id="KW-0378">Hydrolase</keyword>
<evidence type="ECO:0000256" key="6">
    <source>
        <dbReference type="ARBA" id="ARBA00023211"/>
    </source>
</evidence>
<keyword evidence="5" id="KW-0472">Membrane</keyword>
<dbReference type="AlphaFoldDB" id="A0A563U183"/>
<dbReference type="Proteomes" id="UP000318010">
    <property type="component" value="Unassembled WGS sequence"/>
</dbReference>
<accession>A0A563U183</accession>
<dbReference type="GO" id="GO:0016020">
    <property type="term" value="C:membrane"/>
    <property type="evidence" value="ECO:0007669"/>
    <property type="project" value="GOC"/>
</dbReference>
<keyword evidence="3" id="KW-0479">Metal-binding</keyword>
<dbReference type="GO" id="GO:0008758">
    <property type="term" value="F:UDP-2,3-diacylglucosamine hydrolase activity"/>
    <property type="evidence" value="ECO:0007669"/>
    <property type="project" value="TreeGrafter"/>
</dbReference>
<name>A0A563U183_9SPHI</name>
<evidence type="ECO:0000256" key="3">
    <source>
        <dbReference type="ARBA" id="ARBA00022723"/>
    </source>
</evidence>
<dbReference type="Gene3D" id="3.60.21.10">
    <property type="match status" value="1"/>
</dbReference>
<reference evidence="8 9" key="1">
    <citation type="submission" date="2019-07" db="EMBL/GenBank/DDBJ databases">
        <authorList>
            <person name="Kim J."/>
        </authorList>
    </citation>
    <scope>NUCLEOTIDE SEQUENCE [LARGE SCALE GENOMIC DNA]</scope>
    <source>
        <strain evidence="8 9">MJ1a</strain>
    </source>
</reference>
<dbReference type="InterPro" id="IPR029052">
    <property type="entry name" value="Metallo-depent_PP-like"/>
</dbReference>
<comment type="caution">
    <text evidence="8">The sequence shown here is derived from an EMBL/GenBank/DDBJ whole genome shotgun (WGS) entry which is preliminary data.</text>
</comment>
<sequence>MPVGKNLYFASDFHLGAVSYSSSREREDRIIRWLDMIKDDVAELFLMGDVFDFWFEYKTVVPKGYVRFLGKLAQLTDSGVKLYLFKGNHDMWMFDYFVTEFNATIITNELEIERSGKKFYLHHGDGLGPGDKFYKFLKKFFRSGVCQWLFARLHPNLGVGIANAWSRQSRIAGAKDEHKMQYQQEWLETYSREMLKTQHFDYFVFGHRHLPLDIALPDNARYINLGEWVNYNSYAVFDGTELSLRYFTQ</sequence>
<evidence type="ECO:0000256" key="2">
    <source>
        <dbReference type="ARBA" id="ARBA00022519"/>
    </source>
</evidence>
<dbReference type="EMBL" id="VOEI01000007">
    <property type="protein sequence ID" value="TWR24209.1"/>
    <property type="molecule type" value="Genomic_DNA"/>
</dbReference>
<gene>
    <name evidence="8" type="ORF">FPZ42_17140</name>
</gene>